<keyword evidence="3" id="KW-1185">Reference proteome</keyword>
<sequence length="331" mass="35069">MRFRGSDENGSEIDCWDCAELINRQVSETGGLELRGWHYSPVERTDADIAMHEAAHAVAAVRAEGIRVTEAYIGTESLSYGVSEGISGGRVNFHVDSASLEAVANMSHAGWAADRMWLRAIGRAEDPALQIDAACASAGDMKGLTDMAAPHGWDVPQLHTQAIAATDELVGEHEAEIRAVHEELLRHRHLGPEAIHAAMDLAHRPRRTQQSRPDAEPPTGGAGTTTNMPAAAAGATSTPSTGGTGMSLIDQARTTLAGTNERANYILGALRQAQLDLEANATEVSGVSADAMTPLEIGAVYRQAMEQIEQVMGLVSQATESTEAYAASLHS</sequence>
<evidence type="ECO:0000256" key="1">
    <source>
        <dbReference type="SAM" id="MobiDB-lite"/>
    </source>
</evidence>
<proteinExistence type="predicted"/>
<organism evidence="2 3">
    <name type="scientific">Saccharopolyspora endophytica</name>
    <dbReference type="NCBI Taxonomy" id="543886"/>
    <lineage>
        <taxon>Bacteria</taxon>
        <taxon>Bacillati</taxon>
        <taxon>Actinomycetota</taxon>
        <taxon>Actinomycetes</taxon>
        <taxon>Pseudonocardiales</taxon>
        <taxon>Pseudonocardiaceae</taxon>
        <taxon>Saccharopolyspora</taxon>
    </lineage>
</organism>
<comment type="caution">
    <text evidence="2">The sequence shown here is derived from an EMBL/GenBank/DDBJ whole genome shotgun (WGS) entry which is preliminary data.</text>
</comment>
<reference evidence="2 3" key="1">
    <citation type="submission" date="2021-04" db="EMBL/GenBank/DDBJ databases">
        <title>Whole-genome sequencing of Saccharopolyspora endophytica KCTC 19397.</title>
        <authorList>
            <person name="Ay H."/>
            <person name="Saygin H."/>
            <person name="Sahin N."/>
        </authorList>
    </citation>
    <scope>NUCLEOTIDE SEQUENCE [LARGE SCALE GENOMIC DNA]</scope>
    <source>
        <strain evidence="2 3">KCTC 19397</strain>
    </source>
</reference>
<gene>
    <name evidence="2" type="ORF">KBO27_11720</name>
</gene>
<dbReference type="RefSeq" id="WP_210970016.1">
    <property type="nucleotide sequence ID" value="NZ_JAGPXE010000004.1"/>
</dbReference>
<dbReference type="Proteomes" id="UP000674084">
    <property type="component" value="Unassembled WGS sequence"/>
</dbReference>
<protein>
    <submittedName>
        <fullName evidence="2">Uncharacterized protein</fullName>
    </submittedName>
</protein>
<feature type="region of interest" description="Disordered" evidence="1">
    <location>
        <begin position="203"/>
        <end position="247"/>
    </location>
</feature>
<name>A0ABS5DEA9_9PSEU</name>
<evidence type="ECO:0000313" key="2">
    <source>
        <dbReference type="EMBL" id="MBQ0924614.1"/>
    </source>
</evidence>
<evidence type="ECO:0000313" key="3">
    <source>
        <dbReference type="Proteomes" id="UP000674084"/>
    </source>
</evidence>
<dbReference type="EMBL" id="JAGPXE010000004">
    <property type="protein sequence ID" value="MBQ0924614.1"/>
    <property type="molecule type" value="Genomic_DNA"/>
</dbReference>
<accession>A0ABS5DEA9</accession>
<dbReference type="SUPFAM" id="SSF140990">
    <property type="entry name" value="FtsH protease domain-like"/>
    <property type="match status" value="1"/>
</dbReference>
<dbReference type="InterPro" id="IPR037219">
    <property type="entry name" value="Peptidase_M41-like"/>
</dbReference>
<feature type="compositionally biased region" description="Low complexity" evidence="1">
    <location>
        <begin position="224"/>
        <end position="241"/>
    </location>
</feature>